<dbReference type="SUPFAM" id="SSF55469">
    <property type="entry name" value="FMN-dependent nitroreductase-like"/>
    <property type="match status" value="1"/>
</dbReference>
<keyword evidence="6" id="KW-0560">Oxidoreductase</keyword>
<organism evidence="8 9">
    <name type="scientific">Sutterella wadsworthensis 2_1_59BFAA</name>
    <dbReference type="NCBI Taxonomy" id="742823"/>
    <lineage>
        <taxon>Bacteria</taxon>
        <taxon>Pseudomonadati</taxon>
        <taxon>Pseudomonadota</taxon>
        <taxon>Betaproteobacteria</taxon>
        <taxon>Burkholderiales</taxon>
        <taxon>Sutterellaceae</taxon>
        <taxon>Sutterella</taxon>
    </lineage>
</organism>
<evidence type="ECO:0000256" key="5">
    <source>
        <dbReference type="ARBA" id="ARBA00022857"/>
    </source>
</evidence>
<accession>K1JKI2</accession>
<evidence type="ECO:0000256" key="3">
    <source>
        <dbReference type="ARBA" id="ARBA00022630"/>
    </source>
</evidence>
<dbReference type="eggNOG" id="COG0778">
    <property type="taxonomic scope" value="Bacteria"/>
</dbReference>
<dbReference type="AlphaFoldDB" id="K1JKI2"/>
<dbReference type="InterPro" id="IPR029479">
    <property type="entry name" value="Nitroreductase"/>
</dbReference>
<sequence length="215" mass="24025">MDIVELVRTRYTTKHYDPARRISDRDIADLMEVLRLSPSSVNSQPWHFFVTGTDEGKARVMPAVLDFNRPRVADASHLVVFAVPVEFTEERFRRLVAQELADGRVTAEDAASGAADAGRRHFVGLHQVTQEELLSWETRQAYIAMGFLLWAAAERGIDSTCLEGLDMAKMDECLGLAEKGLRTVCAVSLGYRLPEDSNAARPKSRLPMDEVVTVF</sequence>
<dbReference type="RefSeq" id="WP_005433173.1">
    <property type="nucleotide sequence ID" value="NZ_JH815513.1"/>
</dbReference>
<dbReference type="GO" id="GO:0016491">
    <property type="term" value="F:oxidoreductase activity"/>
    <property type="evidence" value="ECO:0007669"/>
    <property type="project" value="UniProtKB-KW"/>
</dbReference>
<keyword evidence="4" id="KW-0288">FMN</keyword>
<comment type="similarity">
    <text evidence="2">Belongs to the nitroreductase family.</text>
</comment>
<dbReference type="CDD" id="cd02149">
    <property type="entry name" value="NfsB-like"/>
    <property type="match status" value="1"/>
</dbReference>
<evidence type="ECO:0000259" key="7">
    <source>
        <dbReference type="Pfam" id="PF00881"/>
    </source>
</evidence>
<evidence type="ECO:0000256" key="2">
    <source>
        <dbReference type="ARBA" id="ARBA00007118"/>
    </source>
</evidence>
<dbReference type="PANTHER" id="PTHR43673:SF2">
    <property type="entry name" value="NITROREDUCTASE"/>
    <property type="match status" value="1"/>
</dbReference>
<evidence type="ECO:0000256" key="1">
    <source>
        <dbReference type="ARBA" id="ARBA00001917"/>
    </source>
</evidence>
<dbReference type="InterPro" id="IPR000415">
    <property type="entry name" value="Nitroreductase-like"/>
</dbReference>
<dbReference type="Proteomes" id="UP000005835">
    <property type="component" value="Unassembled WGS sequence"/>
</dbReference>
<evidence type="ECO:0000313" key="8">
    <source>
        <dbReference type="EMBL" id="EKB32135.1"/>
    </source>
</evidence>
<dbReference type="Pfam" id="PF00881">
    <property type="entry name" value="Nitroreductase"/>
    <property type="match status" value="1"/>
</dbReference>
<dbReference type="InterPro" id="IPR033878">
    <property type="entry name" value="NfsB-like"/>
</dbReference>
<protein>
    <recommendedName>
        <fullName evidence="7">Nitroreductase domain-containing protein</fullName>
    </recommendedName>
</protein>
<comment type="caution">
    <text evidence="8">The sequence shown here is derived from an EMBL/GenBank/DDBJ whole genome shotgun (WGS) entry which is preliminary data.</text>
</comment>
<gene>
    <name evidence="8" type="ORF">HMPREF9465_00150</name>
</gene>
<dbReference type="Gene3D" id="3.40.109.10">
    <property type="entry name" value="NADH Oxidase"/>
    <property type="match status" value="1"/>
</dbReference>
<dbReference type="PANTHER" id="PTHR43673">
    <property type="entry name" value="NAD(P)H NITROREDUCTASE YDGI-RELATED"/>
    <property type="match status" value="1"/>
</dbReference>
<dbReference type="HOGENOM" id="CLU_070764_4_1_4"/>
<proteinExistence type="inferred from homology"/>
<reference evidence="8 9" key="1">
    <citation type="submission" date="2012-05" db="EMBL/GenBank/DDBJ databases">
        <title>The Genome Sequence of Sutterella wadsworthensis 2_1_59BFAA.</title>
        <authorList>
            <consortium name="The Broad Institute Genome Sequencing Platform"/>
            <person name="Earl A."/>
            <person name="Ward D."/>
            <person name="Feldgarden M."/>
            <person name="Gevers D."/>
            <person name="Daigneault M."/>
            <person name="Strauss J."/>
            <person name="Allen-Vercoe E."/>
            <person name="Walker B."/>
            <person name="Young S.K."/>
            <person name="Zeng Q."/>
            <person name="Gargeya S."/>
            <person name="Fitzgerald M."/>
            <person name="Haas B."/>
            <person name="Abouelleil A."/>
            <person name="Alvarado L."/>
            <person name="Arachchi H.M."/>
            <person name="Berlin A.M."/>
            <person name="Chapman S.B."/>
            <person name="Goldberg J."/>
            <person name="Griggs A."/>
            <person name="Gujja S."/>
            <person name="Hansen M."/>
            <person name="Howarth C."/>
            <person name="Imamovic A."/>
            <person name="Larimer J."/>
            <person name="McCowen C."/>
            <person name="Montmayeur A."/>
            <person name="Murphy C."/>
            <person name="Neiman D."/>
            <person name="Pearson M."/>
            <person name="Priest M."/>
            <person name="Roberts A."/>
            <person name="Saif S."/>
            <person name="Shea T."/>
            <person name="Sisk P."/>
            <person name="Sykes S."/>
            <person name="Wortman J."/>
            <person name="Nusbaum C."/>
            <person name="Birren B."/>
        </authorList>
    </citation>
    <scope>NUCLEOTIDE SEQUENCE [LARGE SCALE GENOMIC DNA]</scope>
    <source>
        <strain evidence="8 9">2_1_59BFAA</strain>
    </source>
</reference>
<feature type="domain" description="Nitroreductase" evidence="7">
    <location>
        <begin position="7"/>
        <end position="191"/>
    </location>
</feature>
<evidence type="ECO:0000313" key="9">
    <source>
        <dbReference type="Proteomes" id="UP000005835"/>
    </source>
</evidence>
<keyword evidence="5" id="KW-0521">NADP</keyword>
<dbReference type="PATRIC" id="fig|742823.3.peg.150"/>
<evidence type="ECO:0000256" key="4">
    <source>
        <dbReference type="ARBA" id="ARBA00022643"/>
    </source>
</evidence>
<evidence type="ECO:0000256" key="6">
    <source>
        <dbReference type="ARBA" id="ARBA00023002"/>
    </source>
</evidence>
<keyword evidence="3" id="KW-0285">Flavoprotein</keyword>
<dbReference type="STRING" id="742823.HMPREF9465_00150"/>
<dbReference type="EMBL" id="ADMG01000007">
    <property type="protein sequence ID" value="EKB32135.1"/>
    <property type="molecule type" value="Genomic_DNA"/>
</dbReference>
<keyword evidence="9" id="KW-1185">Reference proteome</keyword>
<name>K1JKI2_9BURK</name>
<comment type="cofactor">
    <cofactor evidence="1">
        <name>FMN</name>
        <dbReference type="ChEBI" id="CHEBI:58210"/>
    </cofactor>
</comment>